<sequence length="278" mass="31155">MKEITFSVGDHTLRGLESGPADAPILLAFHGWLDNAASFNELRQHFTDYRFIALDMMGHGYSDHRPISMPYYIWDNVADVRAVVAALTDQPITLIGHSMGASIATLFAGAFPAMVKQLFLIEGLAPLVYKADELPSLMADAIVKRERQMSKTLRPYACKEDAIRARVNGRWPVNQQGAEWLIERGLKETPEGFIWRSDPGLMLPSIVRLSEDHVTAFMQAVEAPVSLYLGHEGLHDESWDRRIELLTNCSVSWLPGNHHLHLYSEPAQAIAVAIREQL</sequence>
<reference evidence="2 3" key="1">
    <citation type="submission" date="2019-01" db="EMBL/GenBank/DDBJ databases">
        <authorList>
            <person name="Chen W.-M."/>
        </authorList>
    </citation>
    <scope>NUCLEOTIDE SEQUENCE [LARGE SCALE GENOMIC DNA]</scope>
    <source>
        <strain evidence="2 3">HPM-16</strain>
    </source>
</reference>
<protein>
    <submittedName>
        <fullName evidence="2">Alpha/beta fold hydrolase</fullName>
    </submittedName>
</protein>
<dbReference type="Gene3D" id="3.40.50.1820">
    <property type="entry name" value="alpha/beta hydrolase"/>
    <property type="match status" value="1"/>
</dbReference>
<keyword evidence="3" id="KW-1185">Reference proteome</keyword>
<dbReference type="EMBL" id="SACQ01000003">
    <property type="protein sequence ID" value="RVU30938.1"/>
    <property type="molecule type" value="Genomic_DNA"/>
</dbReference>
<evidence type="ECO:0000259" key="1">
    <source>
        <dbReference type="Pfam" id="PF00561"/>
    </source>
</evidence>
<dbReference type="Proteomes" id="UP000282818">
    <property type="component" value="Unassembled WGS sequence"/>
</dbReference>
<evidence type="ECO:0000313" key="3">
    <source>
        <dbReference type="Proteomes" id="UP000282818"/>
    </source>
</evidence>
<comment type="caution">
    <text evidence="2">The sequence shown here is derived from an EMBL/GenBank/DDBJ whole genome shotgun (WGS) entry which is preliminary data.</text>
</comment>
<dbReference type="InterPro" id="IPR000073">
    <property type="entry name" value="AB_hydrolase_1"/>
</dbReference>
<dbReference type="GO" id="GO:0016020">
    <property type="term" value="C:membrane"/>
    <property type="evidence" value="ECO:0007669"/>
    <property type="project" value="TreeGrafter"/>
</dbReference>
<accession>A0A437Q8S0</accession>
<dbReference type="PANTHER" id="PTHR43798:SF33">
    <property type="entry name" value="HYDROLASE, PUTATIVE (AFU_ORTHOLOGUE AFUA_2G14860)-RELATED"/>
    <property type="match status" value="1"/>
</dbReference>
<keyword evidence="2" id="KW-0378">Hydrolase</keyword>
<gene>
    <name evidence="2" type="ORF">EOE65_07945</name>
</gene>
<dbReference type="PRINTS" id="PR00111">
    <property type="entry name" value="ABHYDROLASE"/>
</dbReference>
<dbReference type="SUPFAM" id="SSF53474">
    <property type="entry name" value="alpha/beta-Hydrolases"/>
    <property type="match status" value="1"/>
</dbReference>
<dbReference type="InterPro" id="IPR029058">
    <property type="entry name" value="AB_hydrolase_fold"/>
</dbReference>
<dbReference type="Pfam" id="PF00561">
    <property type="entry name" value="Abhydrolase_1"/>
    <property type="match status" value="1"/>
</dbReference>
<dbReference type="GO" id="GO:0016787">
    <property type="term" value="F:hydrolase activity"/>
    <property type="evidence" value="ECO:0007669"/>
    <property type="project" value="UniProtKB-KW"/>
</dbReference>
<proteinExistence type="predicted"/>
<name>A0A437Q8S0_9GAMM</name>
<dbReference type="InterPro" id="IPR050266">
    <property type="entry name" value="AB_hydrolase_sf"/>
</dbReference>
<dbReference type="PANTHER" id="PTHR43798">
    <property type="entry name" value="MONOACYLGLYCEROL LIPASE"/>
    <property type="match status" value="1"/>
</dbReference>
<dbReference type="AlphaFoldDB" id="A0A437Q8S0"/>
<organism evidence="2 3">
    <name type="scientific">Neptunomonas marina</name>
    <dbReference type="NCBI Taxonomy" id="1815562"/>
    <lineage>
        <taxon>Bacteria</taxon>
        <taxon>Pseudomonadati</taxon>
        <taxon>Pseudomonadota</taxon>
        <taxon>Gammaproteobacteria</taxon>
        <taxon>Oceanospirillales</taxon>
        <taxon>Oceanospirillaceae</taxon>
        <taxon>Neptunomonas</taxon>
    </lineage>
</organism>
<evidence type="ECO:0000313" key="2">
    <source>
        <dbReference type="EMBL" id="RVU30938.1"/>
    </source>
</evidence>
<feature type="domain" description="AB hydrolase-1" evidence="1">
    <location>
        <begin position="24"/>
        <end position="127"/>
    </location>
</feature>
<dbReference type="RefSeq" id="WP_127693783.1">
    <property type="nucleotide sequence ID" value="NZ_SACQ01000003.1"/>
</dbReference>